<dbReference type="EMBL" id="CM047583">
    <property type="protein sequence ID" value="KAI9913132.1"/>
    <property type="molecule type" value="Genomic_DNA"/>
</dbReference>
<reference evidence="1 2" key="1">
    <citation type="journal article" date="2022" name="bioRxiv">
        <title>The genome of the oomycete Peronosclerospora sorghi, a cosmopolitan pathogen of maize and sorghum, is inflated with dispersed pseudogenes.</title>
        <authorList>
            <person name="Fletcher K."/>
            <person name="Martin F."/>
            <person name="Isakeit T."/>
            <person name="Cavanaugh K."/>
            <person name="Magill C."/>
            <person name="Michelmore R."/>
        </authorList>
    </citation>
    <scope>NUCLEOTIDE SEQUENCE [LARGE SCALE GENOMIC DNA]</scope>
    <source>
        <strain evidence="1">P6</strain>
    </source>
</reference>
<name>A0ACC0W317_9STRA</name>
<protein>
    <submittedName>
        <fullName evidence="1">Uncharacterized protein</fullName>
    </submittedName>
</protein>
<proteinExistence type="predicted"/>
<accession>A0ACC0W317</accession>
<gene>
    <name evidence="1" type="ORF">PsorP6_006371</name>
</gene>
<evidence type="ECO:0000313" key="1">
    <source>
        <dbReference type="EMBL" id="KAI9913132.1"/>
    </source>
</evidence>
<organism evidence="1 2">
    <name type="scientific">Peronosclerospora sorghi</name>
    <dbReference type="NCBI Taxonomy" id="230839"/>
    <lineage>
        <taxon>Eukaryota</taxon>
        <taxon>Sar</taxon>
        <taxon>Stramenopiles</taxon>
        <taxon>Oomycota</taxon>
        <taxon>Peronosporomycetes</taxon>
        <taxon>Peronosporales</taxon>
        <taxon>Peronosporaceae</taxon>
        <taxon>Peronosclerospora</taxon>
    </lineage>
</organism>
<evidence type="ECO:0000313" key="2">
    <source>
        <dbReference type="Proteomes" id="UP001163321"/>
    </source>
</evidence>
<sequence length="477" mass="53793">MASSPEAQSGSSSSSEDEFDLVGSSLKSDGGGGAGPPPRHHERADPDKLFSDESEADDDKPEGGEPKPTTTGGVTTSPKKQVKDHEMEDLFGSDYDSEEEEFKASGVKESPAREGGRGTDDLFGDETGDRSAVGAGDGDSGYSDTMWLPRTPKAPKAAKYFMTKMPNIVRLVPDPYTKESIKLEMDHPSDETLYRNYVRWRYKRDPLTGRVLVDATTKRPLRESNAKVVQWEDGTFSLFVGKEPLALSRQKLANSFLFVNEMASASPDFQDSDDVVPGQESVLECHGRVQEKFTIRPMTTASKSHRSLTMSLRAKHNKSVQKLKEYISELDGEREQEQRVKITDEKLRLQNRKKARQGYEFDRERSSRMDAQFLEDGYDAMEYEDEEHVGAIKEEFGRRKVASAPRKQHGARRPVPGGGFDEYRSSQRKRELERDAERSESDNDAAVDEEDEEEEEEEVAPRHRKKRRTVDEEDDSE</sequence>
<dbReference type="Proteomes" id="UP001163321">
    <property type="component" value="Chromosome 4"/>
</dbReference>
<keyword evidence="2" id="KW-1185">Reference proteome</keyword>
<comment type="caution">
    <text evidence="1">The sequence shown here is derived from an EMBL/GenBank/DDBJ whole genome shotgun (WGS) entry which is preliminary data.</text>
</comment>